<dbReference type="InterPro" id="IPR050289">
    <property type="entry name" value="TorD/DmsD_chaperones"/>
</dbReference>
<dbReference type="Proteomes" id="UP001138751">
    <property type="component" value="Unassembled WGS sequence"/>
</dbReference>
<dbReference type="Pfam" id="PF02613">
    <property type="entry name" value="Nitrate_red_del"/>
    <property type="match status" value="1"/>
</dbReference>
<dbReference type="RefSeq" id="WP_211860254.1">
    <property type="nucleotide sequence ID" value="NZ_JAAEDM010000003.1"/>
</dbReference>
<evidence type="ECO:0000313" key="3">
    <source>
        <dbReference type="Proteomes" id="UP001138751"/>
    </source>
</evidence>
<protein>
    <submittedName>
        <fullName evidence="2">Molecular chaperone TorD</fullName>
    </submittedName>
</protein>
<organism evidence="2 3">
    <name type="scientific">Neoroseomonas soli</name>
    <dbReference type="NCBI Taxonomy" id="1081025"/>
    <lineage>
        <taxon>Bacteria</taxon>
        <taxon>Pseudomonadati</taxon>
        <taxon>Pseudomonadota</taxon>
        <taxon>Alphaproteobacteria</taxon>
        <taxon>Acetobacterales</taxon>
        <taxon>Acetobacteraceae</taxon>
        <taxon>Neoroseomonas</taxon>
    </lineage>
</organism>
<evidence type="ECO:0000313" key="2">
    <source>
        <dbReference type="EMBL" id="MBR0669874.1"/>
    </source>
</evidence>
<name>A0A9X9WRU5_9PROT</name>
<dbReference type="InterPro" id="IPR020945">
    <property type="entry name" value="DMSO/NO3_reduct_chaperone"/>
</dbReference>
<comment type="caution">
    <text evidence="2">The sequence shown here is derived from an EMBL/GenBank/DDBJ whole genome shotgun (WGS) entry which is preliminary data.</text>
</comment>
<dbReference type="PANTHER" id="PTHR34227">
    <property type="entry name" value="CHAPERONE PROTEIN YCDY"/>
    <property type="match status" value="1"/>
</dbReference>
<dbReference type="EMBL" id="JAAEDM010000003">
    <property type="protein sequence ID" value="MBR0669874.1"/>
    <property type="molecule type" value="Genomic_DNA"/>
</dbReference>
<reference evidence="2" key="2">
    <citation type="journal article" date="2021" name="Syst. Appl. Microbiol.">
        <title>Roseomonas hellenica sp. nov., isolated from roots of wild-growing Alkanna tinctoria.</title>
        <authorList>
            <person name="Rat A."/>
            <person name="Naranjo H.D."/>
            <person name="Lebbe L."/>
            <person name="Cnockaert M."/>
            <person name="Krigas N."/>
            <person name="Grigoriadou K."/>
            <person name="Maloupa E."/>
            <person name="Willems A."/>
        </authorList>
    </citation>
    <scope>NUCLEOTIDE SEQUENCE</scope>
    <source>
        <strain evidence="2">LMG 31231</strain>
    </source>
</reference>
<proteinExistence type="predicted"/>
<reference evidence="2" key="1">
    <citation type="submission" date="2020-01" db="EMBL/GenBank/DDBJ databases">
        <authorList>
            <person name="Rat A."/>
        </authorList>
    </citation>
    <scope>NUCLEOTIDE SEQUENCE</scope>
    <source>
        <strain evidence="2">LMG 31231</strain>
    </source>
</reference>
<accession>A0A9X9WRU5</accession>
<dbReference type="InterPro" id="IPR036411">
    <property type="entry name" value="TorD-like_sf"/>
</dbReference>
<gene>
    <name evidence="2" type="ORF">GXW76_01695</name>
</gene>
<dbReference type="AlphaFoldDB" id="A0A9X9WRU5"/>
<sequence>MSTEATADIARDALTTERARLFALLGRLLVAAPDAGLLAALQGLRGDRTPLGETYGALAEAAAATDPVTVEREFHDLFIGLGRGELLPFASYYLTGFLHERPLAELRGDLVRLGLERAAGVSEPEDHVGSECEVYAGLLSGSFEGGAAEAEAFFGKHLRPWAGRFFADLEKAEAGRFYRAVGQLGRVAVEIEQAALGLPA</sequence>
<dbReference type="Gene3D" id="1.10.3480.10">
    <property type="entry name" value="TorD-like"/>
    <property type="match status" value="1"/>
</dbReference>
<keyword evidence="3" id="KW-1185">Reference proteome</keyword>
<dbReference type="PANTHER" id="PTHR34227:SF1">
    <property type="entry name" value="DIMETHYL SULFOXIDE REDUCTASE CHAPERONE-RELATED"/>
    <property type="match status" value="1"/>
</dbReference>
<evidence type="ECO:0000256" key="1">
    <source>
        <dbReference type="ARBA" id="ARBA00023186"/>
    </source>
</evidence>
<keyword evidence="1" id="KW-0143">Chaperone</keyword>
<dbReference type="SUPFAM" id="SSF89155">
    <property type="entry name" value="TorD-like"/>
    <property type="match status" value="1"/>
</dbReference>